<evidence type="ECO:0000256" key="9">
    <source>
        <dbReference type="ARBA" id="ARBA00023170"/>
    </source>
</evidence>
<dbReference type="SMART" id="SM00399">
    <property type="entry name" value="ZnF_C4"/>
    <property type="match status" value="1"/>
</dbReference>
<dbReference type="PROSITE" id="PS51030">
    <property type="entry name" value="NUCLEAR_REC_DBD_2"/>
    <property type="match status" value="1"/>
</dbReference>
<dbReference type="SMART" id="SM00430">
    <property type="entry name" value="HOLI"/>
    <property type="match status" value="1"/>
</dbReference>
<feature type="compositionally biased region" description="Low complexity" evidence="12">
    <location>
        <begin position="53"/>
        <end position="68"/>
    </location>
</feature>
<evidence type="ECO:0000256" key="3">
    <source>
        <dbReference type="ARBA" id="ARBA00022723"/>
    </source>
</evidence>
<name>A0AAV5U9E9_9BILA</name>
<dbReference type="InterPro" id="IPR000536">
    <property type="entry name" value="Nucl_hrmn_rcpt_lig-bd"/>
</dbReference>
<reference evidence="15" key="1">
    <citation type="submission" date="2023-10" db="EMBL/GenBank/DDBJ databases">
        <title>Genome assembly of Pristionchus species.</title>
        <authorList>
            <person name="Yoshida K."/>
            <person name="Sommer R.J."/>
        </authorList>
    </citation>
    <scope>NUCLEOTIDE SEQUENCE</scope>
    <source>
        <strain evidence="15">RS0144</strain>
    </source>
</reference>
<keyword evidence="16" id="KW-1185">Reference proteome</keyword>
<dbReference type="GO" id="GO:0005634">
    <property type="term" value="C:nucleus"/>
    <property type="evidence" value="ECO:0007669"/>
    <property type="project" value="UniProtKB-SubCell"/>
</dbReference>
<feature type="compositionally biased region" description="Polar residues" evidence="12">
    <location>
        <begin position="39"/>
        <end position="51"/>
    </location>
</feature>
<evidence type="ECO:0000256" key="2">
    <source>
        <dbReference type="ARBA" id="ARBA00005993"/>
    </source>
</evidence>
<dbReference type="InterPro" id="IPR013088">
    <property type="entry name" value="Znf_NHR/GATA"/>
</dbReference>
<dbReference type="GO" id="GO:0000978">
    <property type="term" value="F:RNA polymerase II cis-regulatory region sequence-specific DNA binding"/>
    <property type="evidence" value="ECO:0007669"/>
    <property type="project" value="InterPro"/>
</dbReference>
<feature type="domain" description="NR LBD" evidence="14">
    <location>
        <begin position="292"/>
        <end position="524"/>
    </location>
</feature>
<evidence type="ECO:0000259" key="13">
    <source>
        <dbReference type="PROSITE" id="PS51030"/>
    </source>
</evidence>
<comment type="caution">
    <text evidence="15">The sequence shown here is derived from an EMBL/GenBank/DDBJ whole genome shotgun (WGS) entry which is preliminary data.</text>
</comment>
<dbReference type="Pfam" id="PF00105">
    <property type="entry name" value="zf-C4"/>
    <property type="match status" value="1"/>
</dbReference>
<evidence type="ECO:0000256" key="5">
    <source>
        <dbReference type="ARBA" id="ARBA00022833"/>
    </source>
</evidence>
<feature type="domain" description="Nuclear receptor" evidence="13">
    <location>
        <begin position="103"/>
        <end position="180"/>
    </location>
</feature>
<dbReference type="AlphaFoldDB" id="A0AAV5U9E9"/>
<dbReference type="InterPro" id="IPR049636">
    <property type="entry name" value="HNF4-like_DBD"/>
</dbReference>
<accession>A0AAV5U9E9</accession>
<keyword evidence="10 11" id="KW-0539">Nucleus</keyword>
<dbReference type="InterPro" id="IPR050274">
    <property type="entry name" value="Nuclear_hormone_rcpt_NR2"/>
</dbReference>
<dbReference type="InterPro" id="IPR035500">
    <property type="entry name" value="NHR-like_dom_sf"/>
</dbReference>
<keyword evidence="3 11" id="KW-0479">Metal-binding</keyword>
<feature type="region of interest" description="Disordered" evidence="12">
    <location>
        <begin position="1"/>
        <end position="79"/>
    </location>
</feature>
<evidence type="ECO:0000256" key="10">
    <source>
        <dbReference type="ARBA" id="ARBA00023242"/>
    </source>
</evidence>
<dbReference type="CDD" id="cd06960">
    <property type="entry name" value="NR_DBD_HNF4A"/>
    <property type="match status" value="1"/>
</dbReference>
<dbReference type="GO" id="GO:0003700">
    <property type="term" value="F:DNA-binding transcription factor activity"/>
    <property type="evidence" value="ECO:0007669"/>
    <property type="project" value="InterPro"/>
</dbReference>
<evidence type="ECO:0000313" key="15">
    <source>
        <dbReference type="EMBL" id="GMT03506.1"/>
    </source>
</evidence>
<dbReference type="EMBL" id="BTSX01000006">
    <property type="protein sequence ID" value="GMT03506.1"/>
    <property type="molecule type" value="Genomic_DNA"/>
</dbReference>
<dbReference type="FunFam" id="3.30.50.10:FF:000030">
    <property type="entry name" value="Nuclear Hormone Receptor family"/>
    <property type="match status" value="1"/>
</dbReference>
<keyword evidence="4 11" id="KW-0863">Zinc-finger</keyword>
<feature type="non-terminal residue" evidence="15">
    <location>
        <position position="1"/>
    </location>
</feature>
<organism evidence="15 16">
    <name type="scientific">Pristionchus entomophagus</name>
    <dbReference type="NCBI Taxonomy" id="358040"/>
    <lineage>
        <taxon>Eukaryota</taxon>
        <taxon>Metazoa</taxon>
        <taxon>Ecdysozoa</taxon>
        <taxon>Nematoda</taxon>
        <taxon>Chromadorea</taxon>
        <taxon>Rhabditida</taxon>
        <taxon>Rhabditina</taxon>
        <taxon>Diplogasteromorpha</taxon>
        <taxon>Diplogasteroidea</taxon>
        <taxon>Neodiplogasteridae</taxon>
        <taxon>Pristionchus</taxon>
    </lineage>
</organism>
<dbReference type="Pfam" id="PF00104">
    <property type="entry name" value="Hormone_recep"/>
    <property type="match status" value="1"/>
</dbReference>
<dbReference type="PANTHER" id="PTHR24083">
    <property type="entry name" value="NUCLEAR HORMONE RECEPTOR"/>
    <property type="match status" value="1"/>
</dbReference>
<keyword evidence="5 11" id="KW-0862">Zinc</keyword>
<dbReference type="PROSITE" id="PS00031">
    <property type="entry name" value="NUCLEAR_REC_DBD_1"/>
    <property type="match status" value="1"/>
</dbReference>
<dbReference type="FunFam" id="1.10.565.10:FF:000081">
    <property type="entry name" value="Nuclear receptor"/>
    <property type="match status" value="1"/>
</dbReference>
<keyword evidence="9 11" id="KW-0675">Receptor</keyword>
<evidence type="ECO:0000256" key="1">
    <source>
        <dbReference type="ARBA" id="ARBA00004123"/>
    </source>
</evidence>
<dbReference type="PRINTS" id="PR00047">
    <property type="entry name" value="STROIDFINGER"/>
</dbReference>
<evidence type="ECO:0000256" key="6">
    <source>
        <dbReference type="ARBA" id="ARBA00023015"/>
    </source>
</evidence>
<gene>
    <name evidence="15" type="ORF">PENTCL1PPCAC_25680</name>
</gene>
<sequence>REQYEFILNSSQPIGTDGIGMYRKISTSSNSSSSTATSPHNQFPSSSTFFDESSPISSTSSGTMSVVPNGTVPKTEPAPDHCEHWKTLFPPGPKDILPKNVCPESCEVCGDTATGYHYEVASCNGCKTFFRRAVLGQRSFVCKKNGECKSSMSKEARVKCRACRFDRCVDAGMNPLAILSETNPEGNTVVRDILSKRKLLPEQQLQTLHADQPSTSQSSFKLFVHPQLMESTMDRLIDELLHLEFAYDRIRKSNYNPRPHEGLTINECIKGHSKLGIDYGEAPLRNKPHGKPRWEFIPLEIRIRDRIPFPFGRDCKEKRECTNPPHTMHKMWPFVDLVHAIEYLKTFDFFHKMSENDKKALAMHVSLMTVLITNSFYAFECKSDVTVHPDGIIPHAGQILQWSEAKHDRDIHYETVQRVKQLNLDKKEYVILKALITCNPAIEDLSTHSREIMQEQRDRYAKSLMSYIMARRGFLEGPSAYTAIMSHVDWLTRLVKRNKDIHLLICALGLKNGKMSPLMDEIYGT</sequence>
<evidence type="ECO:0000256" key="7">
    <source>
        <dbReference type="ARBA" id="ARBA00023125"/>
    </source>
</evidence>
<dbReference type="SUPFAM" id="SSF48508">
    <property type="entry name" value="Nuclear receptor ligand-binding domain"/>
    <property type="match status" value="1"/>
</dbReference>
<feature type="compositionally biased region" description="Low complexity" evidence="12">
    <location>
        <begin position="26"/>
        <end position="38"/>
    </location>
</feature>
<dbReference type="SUPFAM" id="SSF57716">
    <property type="entry name" value="Glucocorticoid receptor-like (DNA-binding domain)"/>
    <property type="match status" value="1"/>
</dbReference>
<keyword evidence="6 11" id="KW-0805">Transcription regulation</keyword>
<dbReference type="Gene3D" id="3.30.50.10">
    <property type="entry name" value="Erythroid Transcription Factor GATA-1, subunit A"/>
    <property type="match status" value="1"/>
</dbReference>
<comment type="similarity">
    <text evidence="2 11">Belongs to the nuclear hormone receptor family.</text>
</comment>
<keyword evidence="7 11" id="KW-0238">DNA-binding</keyword>
<protein>
    <recommendedName>
        <fullName evidence="17">Nuclear receptor</fullName>
    </recommendedName>
</protein>
<evidence type="ECO:0000256" key="8">
    <source>
        <dbReference type="ARBA" id="ARBA00023163"/>
    </source>
</evidence>
<dbReference type="PROSITE" id="PS51843">
    <property type="entry name" value="NR_LBD"/>
    <property type="match status" value="1"/>
</dbReference>
<proteinExistence type="inferred from homology"/>
<evidence type="ECO:0000256" key="12">
    <source>
        <dbReference type="SAM" id="MobiDB-lite"/>
    </source>
</evidence>
<evidence type="ECO:0008006" key="17">
    <source>
        <dbReference type="Google" id="ProtNLM"/>
    </source>
</evidence>
<evidence type="ECO:0000259" key="14">
    <source>
        <dbReference type="PROSITE" id="PS51843"/>
    </source>
</evidence>
<evidence type="ECO:0000256" key="4">
    <source>
        <dbReference type="ARBA" id="ARBA00022771"/>
    </source>
</evidence>
<keyword evidence="8 11" id="KW-0804">Transcription</keyword>
<comment type="subcellular location">
    <subcellularLocation>
        <location evidence="1 11">Nucleus</location>
    </subcellularLocation>
</comment>
<dbReference type="Proteomes" id="UP001432027">
    <property type="component" value="Unassembled WGS sequence"/>
</dbReference>
<evidence type="ECO:0000256" key="11">
    <source>
        <dbReference type="RuleBase" id="RU004334"/>
    </source>
</evidence>
<evidence type="ECO:0000313" key="16">
    <source>
        <dbReference type="Proteomes" id="UP001432027"/>
    </source>
</evidence>
<dbReference type="InterPro" id="IPR001628">
    <property type="entry name" value="Znf_hrmn_rcpt"/>
</dbReference>
<dbReference type="GO" id="GO:0008270">
    <property type="term" value="F:zinc ion binding"/>
    <property type="evidence" value="ECO:0007669"/>
    <property type="project" value="UniProtKB-KW"/>
</dbReference>
<dbReference type="Gene3D" id="1.10.565.10">
    <property type="entry name" value="Retinoid X Receptor"/>
    <property type="match status" value="1"/>
</dbReference>